<protein>
    <submittedName>
        <fullName evidence="3">Uncharacterized protein</fullName>
    </submittedName>
</protein>
<dbReference type="VEuPathDB" id="PiroplasmaDB:TA03915"/>
<accession>A0A3B0MUQ6</accession>
<feature type="region of interest" description="Disordered" evidence="1">
    <location>
        <begin position="42"/>
        <end position="74"/>
    </location>
</feature>
<organism evidence="3">
    <name type="scientific">Theileria annulata</name>
    <dbReference type="NCBI Taxonomy" id="5874"/>
    <lineage>
        <taxon>Eukaryota</taxon>
        <taxon>Sar</taxon>
        <taxon>Alveolata</taxon>
        <taxon>Apicomplexa</taxon>
        <taxon>Aconoidasida</taxon>
        <taxon>Piroplasmida</taxon>
        <taxon>Theileriidae</taxon>
        <taxon>Theileria</taxon>
    </lineage>
</organism>
<name>A0A3B0MUQ6_THEAN</name>
<gene>
    <name evidence="3" type="ORF">TAT_000245800</name>
    <name evidence="2" type="ORF">TAV_000245800</name>
</gene>
<evidence type="ECO:0000256" key="1">
    <source>
        <dbReference type="SAM" id="MobiDB-lite"/>
    </source>
</evidence>
<sequence length="116" mass="12912">MNKCLRIFIGKYFYSTFKYIPMISFNNTSVTVSPVTVLGHTANNGPDTTIPNSTEDSSNSSTGTEDTGTIGASTVTEGKRSKDIVILDDYYKSPYKLWYRNITDDEINIINHGIND</sequence>
<reference evidence="3" key="1">
    <citation type="submission" date="2018-07" db="EMBL/GenBank/DDBJ databases">
        <authorList>
            <person name="Quirk P.G."/>
            <person name="Krulwich T.A."/>
        </authorList>
    </citation>
    <scope>NUCLEOTIDE SEQUENCE</scope>
    <source>
        <strain evidence="3">Anand</strain>
    </source>
</reference>
<evidence type="ECO:0000313" key="3">
    <source>
        <dbReference type="EMBL" id="SVP93465.1"/>
    </source>
</evidence>
<proteinExistence type="predicted"/>
<evidence type="ECO:0000313" key="2">
    <source>
        <dbReference type="EMBL" id="SVP92660.1"/>
    </source>
</evidence>
<dbReference type="AlphaFoldDB" id="A0A3B0MUQ6"/>
<dbReference type="EMBL" id="UIVT01000003">
    <property type="protein sequence ID" value="SVP93465.1"/>
    <property type="molecule type" value="Genomic_DNA"/>
</dbReference>
<dbReference type="EMBL" id="UIVS01000003">
    <property type="protein sequence ID" value="SVP92660.1"/>
    <property type="molecule type" value="Genomic_DNA"/>
</dbReference>